<comment type="similarity">
    <text evidence="2 10">Belongs to the LolA family.</text>
</comment>
<evidence type="ECO:0000256" key="2">
    <source>
        <dbReference type="ARBA" id="ARBA00007615"/>
    </source>
</evidence>
<dbReference type="Gene3D" id="2.50.20.10">
    <property type="entry name" value="Lipoprotein localisation LolA/LolB/LppX"/>
    <property type="match status" value="1"/>
</dbReference>
<dbReference type="CDD" id="cd16325">
    <property type="entry name" value="LolA"/>
    <property type="match status" value="1"/>
</dbReference>
<dbReference type="Pfam" id="PF03548">
    <property type="entry name" value="LolA"/>
    <property type="match status" value="1"/>
</dbReference>
<dbReference type="AlphaFoldDB" id="A0A653KVR1"/>
<evidence type="ECO:0000256" key="6">
    <source>
        <dbReference type="ARBA" id="ARBA00022729"/>
    </source>
</evidence>
<evidence type="ECO:0000313" key="12">
    <source>
        <dbReference type="Proteomes" id="UP000439123"/>
    </source>
</evidence>
<comment type="function">
    <text evidence="10">Participates in the translocation of lipoproteins from the inner membrane to the outer membrane. Only forms a complex with a lipoprotein if the residue after the N-terminal Cys is not an aspartate (The Asp acts as a targeting signal to indicate that the lipoprotein should stay in the inner membrane).</text>
</comment>
<dbReference type="InterPro" id="IPR029046">
    <property type="entry name" value="LolA/LolB/LppX"/>
</dbReference>
<comment type="subunit">
    <text evidence="3 10">Monomer.</text>
</comment>
<accession>A0A653KVR1</accession>
<dbReference type="HAMAP" id="MF_00240">
    <property type="entry name" value="LolA"/>
    <property type="match status" value="1"/>
</dbReference>
<keyword evidence="6 10" id="KW-0732">Signal</keyword>
<keyword evidence="11" id="KW-0449">Lipoprotein</keyword>
<keyword evidence="9 10" id="KW-0143">Chaperone</keyword>
<evidence type="ECO:0000256" key="1">
    <source>
        <dbReference type="ARBA" id="ARBA00004418"/>
    </source>
</evidence>
<evidence type="ECO:0000256" key="9">
    <source>
        <dbReference type="ARBA" id="ARBA00023186"/>
    </source>
</evidence>
<reference evidence="11 12" key="1">
    <citation type="submission" date="2019-10" db="EMBL/GenBank/DDBJ databases">
        <authorList>
            <person name="Karimi E."/>
        </authorList>
    </citation>
    <scope>NUCLEOTIDE SEQUENCE [LARGE SCALE GENOMIC DNA]</scope>
    <source>
        <strain evidence="11">Aeromonas sp. 8C</strain>
    </source>
</reference>
<dbReference type="GO" id="GO:0042953">
    <property type="term" value="P:lipoprotein transport"/>
    <property type="evidence" value="ECO:0007669"/>
    <property type="project" value="InterPro"/>
</dbReference>
<evidence type="ECO:0000256" key="7">
    <source>
        <dbReference type="ARBA" id="ARBA00022764"/>
    </source>
</evidence>
<feature type="signal peptide" evidence="10">
    <location>
        <begin position="1"/>
        <end position="24"/>
    </location>
</feature>
<protein>
    <recommendedName>
        <fullName evidence="4 10">Outer-membrane lipoprotein carrier protein</fullName>
    </recommendedName>
</protein>
<dbReference type="GO" id="GO:0044874">
    <property type="term" value="P:lipoprotein localization to outer membrane"/>
    <property type="evidence" value="ECO:0007669"/>
    <property type="project" value="UniProtKB-UniRule"/>
</dbReference>
<name>A0A653KVR1_AERVE</name>
<sequence precursor="true">MKSVMKKQLLMGTVLLMASSQVWADAASDLKQKLAGVSLFSAKFAQTVYDSKGKELQKASGDLLVQRPNRFNWHTTSPDESLIVADGQDVWVYDPFVEQVTALKLKDAVLNTPFILIAGNDDKFWKNYDVTQQGDVYTVTSRNKDELIASFRVTFDRQDNISRFDVKEAQGQWSEFTLSSFNRKPVLKGNEFVFKIPKGVELDDQR</sequence>
<keyword evidence="8 10" id="KW-0653">Protein transport</keyword>
<evidence type="ECO:0000256" key="10">
    <source>
        <dbReference type="HAMAP-Rule" id="MF_00240"/>
    </source>
</evidence>
<keyword evidence="7 10" id="KW-0574">Periplasm</keyword>
<gene>
    <name evidence="10 11" type="primary">lolA</name>
    <name evidence="11" type="ORF">AERO8C_150183</name>
</gene>
<dbReference type="EMBL" id="CABWLC010000007">
    <property type="protein sequence ID" value="VXA83427.1"/>
    <property type="molecule type" value="Genomic_DNA"/>
</dbReference>
<proteinExistence type="inferred from homology"/>
<dbReference type="NCBIfam" id="TIGR00547">
    <property type="entry name" value="lolA"/>
    <property type="match status" value="1"/>
</dbReference>
<evidence type="ECO:0000256" key="5">
    <source>
        <dbReference type="ARBA" id="ARBA00022448"/>
    </source>
</evidence>
<feature type="chain" id="PRO_5041749490" description="Outer-membrane lipoprotein carrier protein" evidence="10">
    <location>
        <begin position="25"/>
        <end position="206"/>
    </location>
</feature>
<evidence type="ECO:0000256" key="3">
    <source>
        <dbReference type="ARBA" id="ARBA00011245"/>
    </source>
</evidence>
<evidence type="ECO:0000256" key="8">
    <source>
        <dbReference type="ARBA" id="ARBA00022927"/>
    </source>
</evidence>
<dbReference type="InterPro" id="IPR018323">
    <property type="entry name" value="OM_lipoprot_carrier_LolA_Pbac"/>
</dbReference>
<evidence type="ECO:0000313" key="11">
    <source>
        <dbReference type="EMBL" id="VXA83427.1"/>
    </source>
</evidence>
<dbReference type="SUPFAM" id="SSF89392">
    <property type="entry name" value="Prokaryotic lipoproteins and lipoprotein localization factors"/>
    <property type="match status" value="1"/>
</dbReference>
<organism evidence="11 12">
    <name type="scientific">Aeromonas veronii</name>
    <dbReference type="NCBI Taxonomy" id="654"/>
    <lineage>
        <taxon>Bacteria</taxon>
        <taxon>Pseudomonadati</taxon>
        <taxon>Pseudomonadota</taxon>
        <taxon>Gammaproteobacteria</taxon>
        <taxon>Aeromonadales</taxon>
        <taxon>Aeromonadaceae</taxon>
        <taxon>Aeromonas</taxon>
    </lineage>
</organism>
<dbReference type="GO" id="GO:0030288">
    <property type="term" value="C:outer membrane-bounded periplasmic space"/>
    <property type="evidence" value="ECO:0007669"/>
    <property type="project" value="TreeGrafter"/>
</dbReference>
<dbReference type="PANTHER" id="PTHR35869:SF1">
    <property type="entry name" value="OUTER-MEMBRANE LIPOPROTEIN CARRIER PROTEIN"/>
    <property type="match status" value="1"/>
</dbReference>
<comment type="subcellular location">
    <subcellularLocation>
        <location evidence="1 10">Periplasm</location>
    </subcellularLocation>
</comment>
<dbReference type="Proteomes" id="UP000439123">
    <property type="component" value="Unassembled WGS sequence"/>
</dbReference>
<evidence type="ECO:0000256" key="4">
    <source>
        <dbReference type="ARBA" id="ARBA00014035"/>
    </source>
</evidence>
<keyword evidence="5 10" id="KW-0813">Transport</keyword>
<dbReference type="InterPro" id="IPR004564">
    <property type="entry name" value="OM_lipoprot_carrier_LolA-like"/>
</dbReference>
<dbReference type="PANTHER" id="PTHR35869">
    <property type="entry name" value="OUTER-MEMBRANE LIPOPROTEIN CARRIER PROTEIN"/>
    <property type="match status" value="1"/>
</dbReference>